<dbReference type="Pfam" id="PF13237">
    <property type="entry name" value="Fer4_10"/>
    <property type="match status" value="1"/>
</dbReference>
<dbReference type="RefSeq" id="WP_095131881.1">
    <property type="nucleotide sequence ID" value="NZ_NIBG01000003.1"/>
</dbReference>
<dbReference type="GO" id="GO:0010181">
    <property type="term" value="F:FMN binding"/>
    <property type="evidence" value="ECO:0007669"/>
    <property type="project" value="InterPro"/>
</dbReference>
<evidence type="ECO:0000259" key="8">
    <source>
        <dbReference type="PROSITE" id="PS50902"/>
    </source>
</evidence>
<evidence type="ECO:0000256" key="1">
    <source>
        <dbReference type="ARBA" id="ARBA00001966"/>
    </source>
</evidence>
<comment type="cofactor">
    <cofactor evidence="1">
        <name>[4Fe-4S] cluster</name>
        <dbReference type="ChEBI" id="CHEBI:49883"/>
    </cofactor>
</comment>
<dbReference type="Proteomes" id="UP000216024">
    <property type="component" value="Unassembled WGS sequence"/>
</dbReference>
<dbReference type="SUPFAM" id="SSF52218">
    <property type="entry name" value="Flavoproteins"/>
    <property type="match status" value="1"/>
</dbReference>
<keyword evidence="4" id="KW-0004">4Fe-4S</keyword>
<evidence type="ECO:0000256" key="5">
    <source>
        <dbReference type="ARBA" id="ARBA00022723"/>
    </source>
</evidence>
<dbReference type="GO" id="GO:0016651">
    <property type="term" value="F:oxidoreductase activity, acting on NAD(P)H"/>
    <property type="evidence" value="ECO:0007669"/>
    <property type="project" value="UniProtKB-ARBA"/>
</dbReference>
<feature type="domain" description="4Fe-4S ferredoxin-type" evidence="9">
    <location>
        <begin position="193"/>
        <end position="222"/>
    </location>
</feature>
<dbReference type="SUPFAM" id="SSF54862">
    <property type="entry name" value="4Fe-4S ferredoxins"/>
    <property type="match status" value="1"/>
</dbReference>
<dbReference type="InterPro" id="IPR029039">
    <property type="entry name" value="Flavoprotein-like_sf"/>
</dbReference>
<keyword evidence="11" id="KW-1185">Reference proteome</keyword>
<dbReference type="PROSITE" id="PS50902">
    <property type="entry name" value="FLAVODOXIN_LIKE"/>
    <property type="match status" value="1"/>
</dbReference>
<dbReference type="Gene3D" id="3.40.50.360">
    <property type="match status" value="1"/>
</dbReference>
<evidence type="ECO:0000259" key="9">
    <source>
        <dbReference type="PROSITE" id="PS51379"/>
    </source>
</evidence>
<keyword evidence="6" id="KW-0408">Iron</keyword>
<keyword evidence="7" id="KW-0411">Iron-sulfur</keyword>
<feature type="domain" description="Flavodoxin-like" evidence="8">
    <location>
        <begin position="3"/>
        <end position="146"/>
    </location>
</feature>
<dbReference type="PANTHER" id="PTHR24960:SF79">
    <property type="entry name" value="PHOTOSYSTEM I IRON-SULFUR CENTER"/>
    <property type="match status" value="1"/>
</dbReference>
<dbReference type="GO" id="GO:0051539">
    <property type="term" value="F:4 iron, 4 sulfur cluster binding"/>
    <property type="evidence" value="ECO:0007669"/>
    <property type="project" value="UniProtKB-KW"/>
</dbReference>
<evidence type="ECO:0000256" key="2">
    <source>
        <dbReference type="ARBA" id="ARBA00003532"/>
    </source>
</evidence>
<proteinExistence type="predicted"/>
<evidence type="ECO:0000313" key="11">
    <source>
        <dbReference type="Proteomes" id="UP000216024"/>
    </source>
</evidence>
<dbReference type="PANTHER" id="PTHR24960">
    <property type="entry name" value="PHOTOSYSTEM I IRON-SULFUR CENTER-RELATED"/>
    <property type="match status" value="1"/>
</dbReference>
<dbReference type="PROSITE" id="PS00198">
    <property type="entry name" value="4FE4S_FER_1"/>
    <property type="match status" value="2"/>
</dbReference>
<feature type="domain" description="4Fe-4S ferredoxin-type" evidence="9">
    <location>
        <begin position="223"/>
        <end position="250"/>
    </location>
</feature>
<keyword evidence="5" id="KW-0479">Metal-binding</keyword>
<protein>
    <recommendedName>
        <fullName evidence="3">Ferredoxin</fullName>
    </recommendedName>
</protein>
<dbReference type="InterPro" id="IPR047964">
    <property type="entry name" value="EFR1-like"/>
</dbReference>
<dbReference type="Gene3D" id="3.30.70.20">
    <property type="match status" value="1"/>
</dbReference>
<dbReference type="InterPro" id="IPR017900">
    <property type="entry name" value="4Fe4S_Fe_S_CS"/>
</dbReference>
<dbReference type="InterPro" id="IPR050157">
    <property type="entry name" value="PSI_iron-sulfur_center"/>
</dbReference>
<dbReference type="NCBIfam" id="NF038196">
    <property type="entry name" value="ferrodoxin_EFR1"/>
    <property type="match status" value="1"/>
</dbReference>
<evidence type="ECO:0000256" key="7">
    <source>
        <dbReference type="ARBA" id="ARBA00023014"/>
    </source>
</evidence>
<dbReference type="GO" id="GO:0046872">
    <property type="term" value="F:metal ion binding"/>
    <property type="evidence" value="ECO:0007669"/>
    <property type="project" value="UniProtKB-KW"/>
</dbReference>
<sequence>MKAAIVYFSGTGNTFRVGEVFKAYLETIDYEVEMIDITKHSSDLKGYDLFVVGTPTQNSTSTFNMHDFIGKHISKKNNPNARFITYVTHSWGTAFGHLTLKDFARKKGFKVVGARAFIAPNNWYMYRKDEPKFSDNEVKQALQNIHKGVWSLMDSYVKGSVQIDERPTLKKNLAYTKAKLMSSSTMVSRLAKFMMKVDADKCTKCKVCVKQCPGENISLRDGKIEFSNQCLACGRCIHVCPKNAYMVSGEKFEQYEGIKKPIMEQLEL</sequence>
<evidence type="ECO:0000256" key="3">
    <source>
        <dbReference type="ARBA" id="ARBA00013529"/>
    </source>
</evidence>
<dbReference type="InterPro" id="IPR008254">
    <property type="entry name" value="Flavodoxin/NO_synth"/>
</dbReference>
<dbReference type="PROSITE" id="PS51379">
    <property type="entry name" value="4FE4S_FER_2"/>
    <property type="match status" value="2"/>
</dbReference>
<evidence type="ECO:0000256" key="4">
    <source>
        <dbReference type="ARBA" id="ARBA00022485"/>
    </source>
</evidence>
<evidence type="ECO:0000313" key="10">
    <source>
        <dbReference type="EMBL" id="PAB60405.1"/>
    </source>
</evidence>
<name>A0A267MNE9_9FIRM</name>
<dbReference type="OrthoDB" id="9813995at2"/>
<dbReference type="AlphaFoldDB" id="A0A267MNE9"/>
<dbReference type="EMBL" id="NIBG01000003">
    <property type="protein sequence ID" value="PAB60405.1"/>
    <property type="molecule type" value="Genomic_DNA"/>
</dbReference>
<comment type="function">
    <text evidence="2">Ferredoxins are iron-sulfur proteins that transfer electrons in a wide variety of metabolic reactions.</text>
</comment>
<evidence type="ECO:0000256" key="6">
    <source>
        <dbReference type="ARBA" id="ARBA00023004"/>
    </source>
</evidence>
<comment type="caution">
    <text evidence="10">The sequence shown here is derived from an EMBL/GenBank/DDBJ whole genome shotgun (WGS) entry which is preliminary data.</text>
</comment>
<reference evidence="10 11" key="1">
    <citation type="submission" date="2017-06" db="EMBL/GenBank/DDBJ databases">
        <title>Draft genome sequence of anaerobic fermentative bacterium Anaeromicrobium sediminis DY2726D isolated from West Pacific Ocean sediments.</title>
        <authorList>
            <person name="Zeng X."/>
        </authorList>
    </citation>
    <scope>NUCLEOTIDE SEQUENCE [LARGE SCALE GENOMIC DNA]</scope>
    <source>
        <strain evidence="10 11">DY2726D</strain>
    </source>
</reference>
<gene>
    <name evidence="10" type="ORF">CCE28_05790</name>
</gene>
<accession>A0A267MNE9</accession>
<organism evidence="10 11">
    <name type="scientific">Anaeromicrobium sediminis</name>
    <dbReference type="NCBI Taxonomy" id="1478221"/>
    <lineage>
        <taxon>Bacteria</taxon>
        <taxon>Bacillati</taxon>
        <taxon>Bacillota</taxon>
        <taxon>Clostridia</taxon>
        <taxon>Peptostreptococcales</taxon>
        <taxon>Thermotaleaceae</taxon>
        <taxon>Anaeromicrobium</taxon>
    </lineage>
</organism>
<dbReference type="InterPro" id="IPR017896">
    <property type="entry name" value="4Fe4S_Fe-S-bd"/>
</dbReference>